<sequence>MSVELPGRGRPADAGTDRLTDGMFFDRSGAPLTLRELIRLFSDPEYRFLARDVVPTPGGREIEVVTAWLGIDQRAGIGDTDAEGEGEGEDQPVIFGTVARDPTWTGGLIEGLEWWARTESEALINHRRLLARLSQQGG</sequence>
<name>A0A975Y1N1_9ACTN</name>
<keyword evidence="2" id="KW-1185">Reference proteome</keyword>
<gene>
    <name evidence="1" type="ORF">KRR39_08050</name>
</gene>
<dbReference type="RefSeq" id="WP_216941526.1">
    <property type="nucleotide sequence ID" value="NZ_CP077062.1"/>
</dbReference>
<dbReference type="EMBL" id="CP077062">
    <property type="protein sequence ID" value="QWZ09680.1"/>
    <property type="molecule type" value="Genomic_DNA"/>
</dbReference>
<protein>
    <submittedName>
        <fullName evidence="1">Uncharacterized protein</fullName>
    </submittedName>
</protein>
<organism evidence="1 2">
    <name type="scientific">Nocardioides panacis</name>
    <dbReference type="NCBI Taxonomy" id="2849501"/>
    <lineage>
        <taxon>Bacteria</taxon>
        <taxon>Bacillati</taxon>
        <taxon>Actinomycetota</taxon>
        <taxon>Actinomycetes</taxon>
        <taxon>Propionibacteriales</taxon>
        <taxon>Nocardioidaceae</taxon>
        <taxon>Nocardioides</taxon>
    </lineage>
</organism>
<dbReference type="AlphaFoldDB" id="A0A975Y1N1"/>
<reference evidence="1" key="1">
    <citation type="submission" date="2021-06" db="EMBL/GenBank/DDBJ databases">
        <title>Complete genome sequence of Nocardioides sp. G188.</title>
        <authorList>
            <person name="Im W.-T."/>
        </authorList>
    </citation>
    <scope>NUCLEOTIDE SEQUENCE</scope>
    <source>
        <strain evidence="1">G188</strain>
    </source>
</reference>
<proteinExistence type="predicted"/>
<accession>A0A975Y1N1</accession>
<evidence type="ECO:0000313" key="2">
    <source>
        <dbReference type="Proteomes" id="UP000683575"/>
    </source>
</evidence>
<dbReference type="Proteomes" id="UP000683575">
    <property type="component" value="Chromosome"/>
</dbReference>
<dbReference type="KEGG" id="nps:KRR39_08050"/>
<evidence type="ECO:0000313" key="1">
    <source>
        <dbReference type="EMBL" id="QWZ09680.1"/>
    </source>
</evidence>